<comment type="caution">
    <text evidence="3">The sequence shown here is derived from an EMBL/GenBank/DDBJ whole genome shotgun (WGS) entry which is preliminary data.</text>
</comment>
<dbReference type="Proteomes" id="UP001316803">
    <property type="component" value="Unassembled WGS sequence"/>
</dbReference>
<accession>A0AAN8EMX7</accession>
<evidence type="ECO:0000313" key="3">
    <source>
        <dbReference type="EMBL" id="KAK5958773.1"/>
    </source>
</evidence>
<name>A0AAN8EMX7_9EURO</name>
<feature type="compositionally biased region" description="Pro residues" evidence="1">
    <location>
        <begin position="274"/>
        <end position="292"/>
    </location>
</feature>
<evidence type="ECO:0000313" key="4">
    <source>
        <dbReference type="Proteomes" id="UP001316803"/>
    </source>
</evidence>
<organism evidence="3 4">
    <name type="scientific">Knufia fluminis</name>
    <dbReference type="NCBI Taxonomy" id="191047"/>
    <lineage>
        <taxon>Eukaryota</taxon>
        <taxon>Fungi</taxon>
        <taxon>Dikarya</taxon>
        <taxon>Ascomycota</taxon>
        <taxon>Pezizomycotina</taxon>
        <taxon>Eurotiomycetes</taxon>
        <taxon>Chaetothyriomycetidae</taxon>
        <taxon>Chaetothyriales</taxon>
        <taxon>Trichomeriaceae</taxon>
        <taxon>Knufia</taxon>
    </lineage>
</organism>
<reference evidence="3 4" key="1">
    <citation type="submission" date="2022-12" db="EMBL/GenBank/DDBJ databases">
        <title>Genomic features and morphological characterization of a novel Knufia sp. strain isolated from spacecraft assembly facility.</title>
        <authorList>
            <person name="Teixeira M."/>
            <person name="Chander A.M."/>
            <person name="Stajich J.E."/>
            <person name="Venkateswaran K."/>
        </authorList>
    </citation>
    <scope>NUCLEOTIDE SEQUENCE [LARGE SCALE GENOMIC DNA]</scope>
    <source>
        <strain evidence="3 4">FJI-L2-BK-P2</strain>
    </source>
</reference>
<evidence type="ECO:0000256" key="1">
    <source>
        <dbReference type="SAM" id="MobiDB-lite"/>
    </source>
</evidence>
<feature type="region of interest" description="Disordered" evidence="1">
    <location>
        <begin position="228"/>
        <end position="292"/>
    </location>
</feature>
<evidence type="ECO:0008006" key="5">
    <source>
        <dbReference type="Google" id="ProtNLM"/>
    </source>
</evidence>
<feature type="signal peptide" evidence="2">
    <location>
        <begin position="1"/>
        <end position="27"/>
    </location>
</feature>
<dbReference type="PANTHER" id="PTHR39599">
    <property type="entry name" value="GPI-ANCHORED PROTEIN (EUROFUNG)-RELATED-RELATED"/>
    <property type="match status" value="1"/>
</dbReference>
<keyword evidence="2" id="KW-0732">Signal</keyword>
<feature type="compositionally biased region" description="Pro residues" evidence="1">
    <location>
        <begin position="229"/>
        <end position="249"/>
    </location>
</feature>
<dbReference type="AlphaFoldDB" id="A0AAN8EMX7"/>
<feature type="chain" id="PRO_5043019235" description="GPI anchored protein" evidence="2">
    <location>
        <begin position="28"/>
        <end position="499"/>
    </location>
</feature>
<protein>
    <recommendedName>
        <fullName evidence="5">GPI anchored protein</fullName>
    </recommendedName>
</protein>
<dbReference type="EMBL" id="JAKLMC020000001">
    <property type="protein sequence ID" value="KAK5958773.1"/>
    <property type="molecule type" value="Genomic_DNA"/>
</dbReference>
<sequence>MVQIYQLLALPPALLGLILHHTAAATAQELEWPYNLPPHVKYYPEDEGLVKRNLQTRQKLQQQMPVGIKKMSGDPGEKFLLDYWQFDGDEAVVQMSSNASIPVDLAAPLHVHAKPKHSKPILPRILGVSLFDKRAFECPAGSLACTSIDRPNSCCGEGSTCQLIQDIGLGDVGCCAADQICGGSVSTCPDGGYTTCPQSQNGGCCLPGYACYEEGCIATSTAVVIVTPTPTPTPSSSPTPSSQPPPPPSTTTETTVVAPPPPPPSSSSASPSPSSSPSPTPTEPPESTPTPPNTLVCSTGFRSCPASLGGGCCPTDRACGSDVCPEMDSTGSFTAPGRPTSDTASATVTSISSLSSIPGAECPTGYYACSAFYQGGCCQTGRNCETTSCPTGGSVTVVDGSSITAVAPTGSGISSVQTLLTGSCAQGWSTCPPDIGGGCCPTGYACGSVCTATATGGQGSTVGKIAPNEAGKRVDSSQFALVVMGVLLFGFGAEMDMFG</sequence>
<keyword evidence="4" id="KW-1185">Reference proteome</keyword>
<gene>
    <name evidence="3" type="ORF">OHC33_000616</name>
</gene>
<dbReference type="PANTHER" id="PTHR39599:SF2">
    <property type="entry name" value="ANCHORED PROTEIN, PUTATIVE (AFU_ORTHOLOGUE AFUA_1G09650)-RELATED"/>
    <property type="match status" value="1"/>
</dbReference>
<proteinExistence type="predicted"/>
<evidence type="ECO:0000256" key="2">
    <source>
        <dbReference type="SAM" id="SignalP"/>
    </source>
</evidence>